<sequence length="188" mass="21965">MSDKDYVAEHSGPEWKKMIFLLGIPLIFLALNFMRIEMPNPADMAAHFQKNQPAFEALVKQLGGDPPFAFLDVEKFESTRDRHGERVAVAAGRYSREVWRHWQQMLQQAGLKALKIRWLEGDRRHILLYSASFRKLKDVGSFGYLYLEDDLAHAKELFAREKIRLFPLQGRWYLFQWDPKGGVDVPSR</sequence>
<proteinExistence type="predicted"/>
<accession>A0L9Z4</accession>
<dbReference type="HOGENOM" id="CLU_1439510_0_0_5"/>
<feature type="transmembrane region" description="Helical" evidence="1">
    <location>
        <begin position="15"/>
        <end position="34"/>
    </location>
</feature>
<evidence type="ECO:0000256" key="1">
    <source>
        <dbReference type="SAM" id="Phobius"/>
    </source>
</evidence>
<dbReference type="AlphaFoldDB" id="A0L9Z4"/>
<reference evidence="3" key="1">
    <citation type="journal article" date="2009" name="Appl. Environ. Microbiol.">
        <title>Complete genome sequence of the chemolithoautotrophic marine magnetotactic coccus strain MC-1.</title>
        <authorList>
            <person name="Schubbe S."/>
            <person name="Williams T.J."/>
            <person name="Xie G."/>
            <person name="Kiss H.E."/>
            <person name="Brettin T.S."/>
            <person name="Martinez D."/>
            <person name="Ross C.A."/>
            <person name="Schuler D."/>
            <person name="Cox B.L."/>
            <person name="Nealson K.H."/>
            <person name="Bazylinski D.A."/>
        </authorList>
    </citation>
    <scope>NUCLEOTIDE SEQUENCE [LARGE SCALE GENOMIC DNA]</scope>
    <source>
        <strain evidence="3">ATCC BAA-1437 / JCM 17883 / MC-1</strain>
    </source>
</reference>
<evidence type="ECO:0000313" key="3">
    <source>
        <dbReference type="Proteomes" id="UP000002586"/>
    </source>
</evidence>
<keyword evidence="1" id="KW-0812">Transmembrane</keyword>
<dbReference type="Proteomes" id="UP000002586">
    <property type="component" value="Chromosome"/>
</dbReference>
<keyword evidence="1" id="KW-0472">Membrane</keyword>
<dbReference type="STRING" id="156889.Mmc1_2286"/>
<name>A0L9Z4_MAGMM</name>
<dbReference type="EMBL" id="CP000471">
    <property type="protein sequence ID" value="ABK44787.1"/>
    <property type="molecule type" value="Genomic_DNA"/>
</dbReference>
<reference evidence="2 3" key="2">
    <citation type="journal article" date="2012" name="Int. J. Syst. Evol. Microbiol.">
        <title>Magnetococcus marinus gen. nov., sp. nov., a marine, magnetotactic bacterium that represents a novel lineage (Magnetococcaceae fam. nov.; Magnetococcales ord. nov.) at the base of the Alphaproteobacteria.</title>
        <authorList>
            <person name="Bazylinski D.A."/>
            <person name="Williams T.J."/>
            <person name="Lefevre C.T."/>
            <person name="Berg R.J."/>
            <person name="Zhang C.L."/>
            <person name="Bowser S.S."/>
            <person name="Dean A.J."/>
            <person name="Beveridge T.J."/>
        </authorList>
    </citation>
    <scope>NUCLEOTIDE SEQUENCE [LARGE SCALE GENOMIC DNA]</scope>
    <source>
        <strain evidence="3">ATCC BAA-1437 / JCM 17883 / MC-1</strain>
    </source>
</reference>
<evidence type="ECO:0000313" key="2">
    <source>
        <dbReference type="EMBL" id="ABK44787.1"/>
    </source>
</evidence>
<dbReference type="RefSeq" id="WP_011713908.1">
    <property type="nucleotide sequence ID" value="NC_008576.1"/>
</dbReference>
<protein>
    <submittedName>
        <fullName evidence="2">Uncharacterized protein</fullName>
    </submittedName>
</protein>
<keyword evidence="1" id="KW-1133">Transmembrane helix</keyword>
<dbReference type="KEGG" id="mgm:Mmc1_2286"/>
<organism evidence="2 3">
    <name type="scientific">Magnetococcus marinus (strain ATCC BAA-1437 / JCM 17883 / MC-1)</name>
    <dbReference type="NCBI Taxonomy" id="156889"/>
    <lineage>
        <taxon>Bacteria</taxon>
        <taxon>Pseudomonadati</taxon>
        <taxon>Pseudomonadota</taxon>
        <taxon>Magnetococcia</taxon>
        <taxon>Magnetococcales</taxon>
        <taxon>Magnetococcaceae</taxon>
        <taxon>Magnetococcus</taxon>
    </lineage>
</organism>
<keyword evidence="3" id="KW-1185">Reference proteome</keyword>
<gene>
    <name evidence="2" type="ordered locus">Mmc1_2286</name>
</gene>